<feature type="signal peptide" evidence="1">
    <location>
        <begin position="1"/>
        <end position="17"/>
    </location>
</feature>
<dbReference type="EMBL" id="MDYQ01000112">
    <property type="protein sequence ID" value="PRP81996.1"/>
    <property type="molecule type" value="Genomic_DNA"/>
</dbReference>
<comment type="caution">
    <text evidence="2">The sequence shown here is derived from an EMBL/GenBank/DDBJ whole genome shotgun (WGS) entry which is preliminary data.</text>
</comment>
<dbReference type="SUPFAM" id="SSF51126">
    <property type="entry name" value="Pectin lyase-like"/>
    <property type="match status" value="1"/>
</dbReference>
<proteinExistence type="predicted"/>
<reference evidence="2 3" key="1">
    <citation type="journal article" date="2018" name="Genome Biol. Evol.">
        <title>Multiple Roots of Fruiting Body Formation in Amoebozoa.</title>
        <authorList>
            <person name="Hillmann F."/>
            <person name="Forbes G."/>
            <person name="Novohradska S."/>
            <person name="Ferling I."/>
            <person name="Riege K."/>
            <person name="Groth M."/>
            <person name="Westermann M."/>
            <person name="Marz M."/>
            <person name="Spaller T."/>
            <person name="Winckler T."/>
            <person name="Schaap P."/>
            <person name="Glockner G."/>
        </authorList>
    </citation>
    <scope>NUCLEOTIDE SEQUENCE [LARGE SCALE GENOMIC DNA]</scope>
    <source>
        <strain evidence="2 3">Jena</strain>
    </source>
</reference>
<name>A0A2P6NDF5_9EUKA</name>
<gene>
    <name evidence="2" type="ORF">PROFUN_10490</name>
</gene>
<keyword evidence="3" id="KW-1185">Reference proteome</keyword>
<feature type="chain" id="PRO_5015190773" description="Pectate lyase superfamily protein domain-containing protein" evidence="1">
    <location>
        <begin position="18"/>
        <end position="513"/>
    </location>
</feature>
<organism evidence="2 3">
    <name type="scientific">Planoprotostelium fungivorum</name>
    <dbReference type="NCBI Taxonomy" id="1890364"/>
    <lineage>
        <taxon>Eukaryota</taxon>
        <taxon>Amoebozoa</taxon>
        <taxon>Evosea</taxon>
        <taxon>Variosea</taxon>
        <taxon>Cavosteliida</taxon>
        <taxon>Cavosteliaceae</taxon>
        <taxon>Planoprotostelium</taxon>
    </lineage>
</organism>
<protein>
    <recommendedName>
        <fullName evidence="4">Pectate lyase superfamily protein domain-containing protein</fullName>
    </recommendedName>
</protein>
<keyword evidence="1" id="KW-0732">Signal</keyword>
<evidence type="ECO:0000313" key="3">
    <source>
        <dbReference type="Proteomes" id="UP000241769"/>
    </source>
</evidence>
<dbReference type="InterPro" id="IPR012334">
    <property type="entry name" value="Pectin_lyas_fold"/>
</dbReference>
<sequence length="513" mass="55528">MRVAGLCLLLCIGAAIAATGSDLVSVDSKGRLTYTKNDQGDRIMDYSSAGYHSGQAVPDASSIPNKVTVKPSGGDDTKAIKAAIDKVAALPLDSNGFRGAVLLAPGKFEMDSLKLSTSGVVVRGSGTDATKGTTLNVKGHMAFSVMGSTRPKLGSKKYYLTKTYVPFGGNTLPLQSTSGLKVGDTVYVVSTITSKFIHLLGMDKLVRDNSAQTWIKAGSSVNTDRIITAITNNTITLDAGYPDSIRPELFDSDKDLPYVVPYTWTDRLENVGVESMRAIFPATMETNYGHFLDMDKAYNCWVRDLYLQDFGTGVVTTQGDTKWVTIQGLNIHYTFADNTIKAPPQILSMLGTQILHRDTNITGGGKYWPMSSGSTRARGPTVHYNVNIDAGAGAQVVPHMRWSTGILYDNINNAKGTVAISYRGIMGSGHGWTMSWGVIWNCEAKQFGVQNPYNMFNASAPVLYHNWLVGGKGTNVPGWQSKKLMGTYDHVGTMVTPDSLYMAQMKDKQKRSA</sequence>
<dbReference type="InterPro" id="IPR011050">
    <property type="entry name" value="Pectin_lyase_fold/virulence"/>
</dbReference>
<accession>A0A2P6NDF5</accession>
<dbReference type="AlphaFoldDB" id="A0A2P6NDF5"/>
<evidence type="ECO:0000256" key="1">
    <source>
        <dbReference type="SAM" id="SignalP"/>
    </source>
</evidence>
<evidence type="ECO:0000313" key="2">
    <source>
        <dbReference type="EMBL" id="PRP81996.1"/>
    </source>
</evidence>
<dbReference type="InParanoid" id="A0A2P6NDF5"/>
<dbReference type="OrthoDB" id="509690at2759"/>
<dbReference type="STRING" id="1890364.A0A2P6NDF5"/>
<dbReference type="Proteomes" id="UP000241769">
    <property type="component" value="Unassembled WGS sequence"/>
</dbReference>
<evidence type="ECO:0008006" key="4">
    <source>
        <dbReference type="Google" id="ProtNLM"/>
    </source>
</evidence>
<dbReference type="Gene3D" id="2.160.20.10">
    <property type="entry name" value="Single-stranded right-handed beta-helix, Pectin lyase-like"/>
    <property type="match status" value="1"/>
</dbReference>